<dbReference type="EC" id="3.6.3.14" evidence="2"/>
<evidence type="ECO:0000313" key="2">
    <source>
        <dbReference type="EMBL" id="EJB29556.1"/>
    </source>
</evidence>
<sequence length="290" mass="33258">MNNNNNTLPKPLEESLDLKEFIALFKTFFAKERDSIALENDLKQTFTYLNEVDAIGLIAPKSVKESELILIKLTKLGTLHLDEIYEIVKRLRYIVVLQNAFKTFTHLKFHERLNAIVLPPFFNDLIALLDDEGKIKQGANATLDALNESLNRLKKESAKIIHHYAHSKELAPYLVDTQSHLKHGYECLLLKSGFSSAIKGVVLERSANGYFYLLPESVQKIAQKIAQIGNEIDCCIVEMCQTLSRSLQKHLLFLKFLFKEFDFLDSLQARLNFAKAYNLEFVMPSFTQKK</sequence>
<dbReference type="GO" id="GO:0006298">
    <property type="term" value="P:mismatch repair"/>
    <property type="evidence" value="ECO:0007669"/>
    <property type="project" value="InterPro"/>
</dbReference>
<dbReference type="GO" id="GO:0005524">
    <property type="term" value="F:ATP binding"/>
    <property type="evidence" value="ECO:0007669"/>
    <property type="project" value="InterPro"/>
</dbReference>
<protein>
    <submittedName>
        <fullName evidence="2">DNA mismatch repair domain protein</fullName>
        <ecNumber evidence="2">3.6.3.14</ecNumber>
    </submittedName>
</protein>
<keyword evidence="2" id="KW-0378">Hydrolase</keyword>
<dbReference type="SUPFAM" id="SSF48334">
    <property type="entry name" value="DNA repair protein MutS, domain III"/>
    <property type="match status" value="1"/>
</dbReference>
<dbReference type="EMBL" id="AKNS01000005">
    <property type="protein sequence ID" value="EJB29556.1"/>
    <property type="molecule type" value="Genomic_DNA"/>
</dbReference>
<accession>I9Q4P8</accession>
<dbReference type="InterPro" id="IPR036187">
    <property type="entry name" value="DNA_mismatch_repair_MutS_sf"/>
</dbReference>
<dbReference type="PATRIC" id="fig|992024.3.peg.667"/>
<name>I9Q4P8_HELPX</name>
<dbReference type="SMART" id="SM00533">
    <property type="entry name" value="MUTSd"/>
    <property type="match status" value="1"/>
</dbReference>
<dbReference type="GO" id="GO:0030983">
    <property type="term" value="F:mismatched DNA binding"/>
    <property type="evidence" value="ECO:0007669"/>
    <property type="project" value="InterPro"/>
</dbReference>
<organism evidence="2 3">
    <name type="scientific">Helicobacter pylori NQ4200</name>
    <dbReference type="NCBI Taxonomy" id="992024"/>
    <lineage>
        <taxon>Bacteria</taxon>
        <taxon>Pseudomonadati</taxon>
        <taxon>Campylobacterota</taxon>
        <taxon>Epsilonproteobacteria</taxon>
        <taxon>Campylobacterales</taxon>
        <taxon>Helicobacteraceae</taxon>
        <taxon>Helicobacter</taxon>
    </lineage>
</organism>
<reference evidence="2 3" key="1">
    <citation type="journal article" date="2013" name="Pathog. Dis.">
        <title>Genome sequences of 65 Helicobacter pylori strains isolated from asymptomatic individuals and patients with gastric cancer, peptic ulcer disease, or gastritis.</title>
        <authorList>
            <person name="Blanchard T.G."/>
            <person name="Czinn S.J."/>
            <person name="Correa P."/>
            <person name="Nakazawa T."/>
            <person name="Keelan M."/>
            <person name="Morningstar L."/>
            <person name="Santana-Cruz I."/>
            <person name="Maroo A."/>
            <person name="McCracken C."/>
            <person name="Shefchek K."/>
            <person name="Daugherty S."/>
            <person name="Song Y."/>
            <person name="Fraser C.M."/>
            <person name="Fricke W.F."/>
        </authorList>
    </citation>
    <scope>NUCLEOTIDE SEQUENCE [LARGE SCALE GENOMIC DNA]</scope>
    <source>
        <strain evidence="2 3">NQ4200</strain>
    </source>
</reference>
<evidence type="ECO:0000313" key="3">
    <source>
        <dbReference type="Proteomes" id="UP000003358"/>
    </source>
</evidence>
<feature type="domain" description="DNA mismatch repair protein MutS core" evidence="1">
    <location>
        <begin position="1"/>
        <end position="290"/>
    </location>
</feature>
<dbReference type="GO" id="GO:0016787">
    <property type="term" value="F:hydrolase activity"/>
    <property type="evidence" value="ECO:0007669"/>
    <property type="project" value="UniProtKB-KW"/>
</dbReference>
<proteinExistence type="predicted"/>
<gene>
    <name evidence="2" type="primary">mutS</name>
    <name evidence="2" type="ORF">HPNQ4200_0692</name>
</gene>
<comment type="caution">
    <text evidence="2">The sequence shown here is derived from an EMBL/GenBank/DDBJ whole genome shotgun (WGS) entry which is preliminary data.</text>
</comment>
<dbReference type="InterPro" id="IPR007696">
    <property type="entry name" value="DNA_mismatch_repair_MutS_core"/>
</dbReference>
<evidence type="ECO:0000259" key="1">
    <source>
        <dbReference type="SMART" id="SM00533"/>
    </source>
</evidence>
<dbReference type="AlphaFoldDB" id="I9Q4P8"/>
<dbReference type="Proteomes" id="UP000003358">
    <property type="component" value="Unassembled WGS sequence"/>
</dbReference>